<feature type="compositionally biased region" description="Basic residues" evidence="1">
    <location>
        <begin position="150"/>
        <end position="163"/>
    </location>
</feature>
<feature type="region of interest" description="Disordered" evidence="1">
    <location>
        <begin position="1"/>
        <end position="171"/>
    </location>
</feature>
<dbReference type="EMBL" id="FMJD01000013">
    <property type="protein sequence ID" value="SCM79173.1"/>
    <property type="molecule type" value="Genomic_DNA"/>
</dbReference>
<proteinExistence type="predicted"/>
<feature type="compositionally biased region" description="Low complexity" evidence="1">
    <location>
        <begin position="8"/>
        <end position="19"/>
    </location>
</feature>
<gene>
    <name evidence="2" type="ORF">KL86PLE_90270</name>
</gene>
<sequence length="219" mass="25634">MQRRHHAGAATGQRQAGRLPRLEQQLRRRSRQGDPVPLRPGGPVADDREGRGDRPQDVRQEPAGLRLGQQRRPDRRLPDHAVQLQDRGRQADRLRHRGRVHHRPDREGILRLRRRLRHSRLAEEADPPGSGRLPPPHHHRRRPPEDRPRRGLRPLPRLRRRRDRLTTTGAGLRKVGVASFLHKGEVHRGATRHRRRLDGPQGDALRVRRRQARRRIPRI</sequence>
<reference evidence="2" key="1">
    <citation type="submission" date="2016-08" db="EMBL/GenBank/DDBJ databases">
        <authorList>
            <person name="Seilhamer J.J."/>
        </authorList>
    </citation>
    <scope>NUCLEOTIDE SEQUENCE</scope>
    <source>
        <strain evidence="2">86</strain>
    </source>
</reference>
<feature type="compositionally biased region" description="Basic residues" evidence="1">
    <location>
        <begin position="94"/>
        <end position="103"/>
    </location>
</feature>
<dbReference type="AlphaFoldDB" id="A0A212LNQ7"/>
<evidence type="ECO:0000256" key="1">
    <source>
        <dbReference type="SAM" id="MobiDB-lite"/>
    </source>
</evidence>
<evidence type="ECO:0000313" key="2">
    <source>
        <dbReference type="EMBL" id="SCM79173.1"/>
    </source>
</evidence>
<name>A0A212LNQ7_9HYPH</name>
<protein>
    <submittedName>
        <fullName evidence="2">Uncharacterized protein</fullName>
    </submittedName>
</protein>
<feature type="compositionally biased region" description="Basic and acidic residues" evidence="1">
    <location>
        <begin position="45"/>
        <end position="60"/>
    </location>
</feature>
<organism evidence="2">
    <name type="scientific">uncultured Pleomorphomonas sp</name>
    <dbReference type="NCBI Taxonomy" id="442121"/>
    <lineage>
        <taxon>Bacteria</taxon>
        <taxon>Pseudomonadati</taxon>
        <taxon>Pseudomonadota</taxon>
        <taxon>Alphaproteobacteria</taxon>
        <taxon>Hyphomicrobiales</taxon>
        <taxon>Pleomorphomonadaceae</taxon>
        <taxon>Pleomorphomonas</taxon>
        <taxon>environmental samples</taxon>
    </lineage>
</organism>
<accession>A0A212LNQ7</accession>